<name>A0A0F8XVH7_9ZZZZ</name>
<organism evidence="1">
    <name type="scientific">marine sediment metagenome</name>
    <dbReference type="NCBI Taxonomy" id="412755"/>
    <lineage>
        <taxon>unclassified sequences</taxon>
        <taxon>metagenomes</taxon>
        <taxon>ecological metagenomes</taxon>
    </lineage>
</organism>
<evidence type="ECO:0000313" key="1">
    <source>
        <dbReference type="EMBL" id="KKK73107.1"/>
    </source>
</evidence>
<dbReference type="EMBL" id="LAZR01056937">
    <property type="protein sequence ID" value="KKK73107.1"/>
    <property type="molecule type" value="Genomic_DNA"/>
</dbReference>
<reference evidence="1" key="1">
    <citation type="journal article" date="2015" name="Nature">
        <title>Complex archaea that bridge the gap between prokaryotes and eukaryotes.</title>
        <authorList>
            <person name="Spang A."/>
            <person name="Saw J.H."/>
            <person name="Jorgensen S.L."/>
            <person name="Zaremba-Niedzwiedzka K."/>
            <person name="Martijn J."/>
            <person name="Lind A.E."/>
            <person name="van Eijk R."/>
            <person name="Schleper C."/>
            <person name="Guy L."/>
            <person name="Ettema T.J."/>
        </authorList>
    </citation>
    <scope>NUCLEOTIDE SEQUENCE</scope>
</reference>
<protein>
    <recommendedName>
        <fullName evidence="2">Serine protease</fullName>
    </recommendedName>
</protein>
<accession>A0A0F8XVH7</accession>
<gene>
    <name evidence="1" type="ORF">LCGC14_2897150</name>
</gene>
<dbReference type="SUPFAM" id="SSF50494">
    <property type="entry name" value="Trypsin-like serine proteases"/>
    <property type="match status" value="1"/>
</dbReference>
<comment type="caution">
    <text evidence="1">The sequence shown here is derived from an EMBL/GenBank/DDBJ whole genome shotgun (WGS) entry which is preliminary data.</text>
</comment>
<sequence>MRLWPIITALLLILAGCGFARQASQPPELHTGLVVLTTYRGSCTAVNLRNLGLQMIAATARHCIIPGQTVDVQSLGGLDYGVAVVIAVHGDSALIQYTPAHKLDFYETTSAPPPGSDVWLIGSSRMTAPDTRPLAFTPLFSYGKYIGRWYDPEEPSLAAFYISAQPGFSGSPIFYNGKVFAITVSIVTPFPHSPWTYGVLLDELLKRPVMLRRPVSSLLGA</sequence>
<evidence type="ECO:0008006" key="2">
    <source>
        <dbReference type="Google" id="ProtNLM"/>
    </source>
</evidence>
<dbReference type="PROSITE" id="PS51257">
    <property type="entry name" value="PROKAR_LIPOPROTEIN"/>
    <property type="match status" value="1"/>
</dbReference>
<dbReference type="AlphaFoldDB" id="A0A0F8XVH7"/>
<dbReference type="InterPro" id="IPR009003">
    <property type="entry name" value="Peptidase_S1_PA"/>
</dbReference>
<proteinExistence type="predicted"/>